<keyword evidence="1" id="KW-0732">Signal</keyword>
<dbReference type="OrthoDB" id="9811314at2"/>
<sequence>MLRPLIAVLALLAAPAFAEVEVEEVTSPGGIEAWLIEDHTLPFLALEIRFEGGTALDPEGRRGAVNLMTATLEEGAADMDATAFAQAREALAASFEFDSYSDAVSVSAAMLTENREEAVEILRAALVEPRFDQGAIDRVRGQVLSIIRSDETDPQALAARAFAEAAFPGHPYGSADDGTAESVAALTREDIVEAHRAAIARDWVYVGAAGDITAEELGALLDELLGALPETGAPRPDRAEIALEPGVEVIEFDIPQSIILFGHEGIARDDDDYLAAYVVDTALGGSGRQSRLMEEVRERRGLTYGIGTGLFPRELGDLYQGSLSTANPNAGEVIEVVRDEFERIAEEGLTEDELAEVKEYLTGAYPLRFDGNGALASIAVGMQMVGLGPDYIAERNDLVDALTLEEVNRVASELIRPEELSFVVVGRPEGIEGAVAD</sequence>
<gene>
    <name evidence="4" type="ORF">BCF33_2437</name>
</gene>
<accession>A0A2T0X3X4</accession>
<dbReference type="GO" id="GO:0006508">
    <property type="term" value="P:proteolysis"/>
    <property type="evidence" value="ECO:0007669"/>
    <property type="project" value="UniProtKB-KW"/>
</dbReference>
<evidence type="ECO:0000259" key="2">
    <source>
        <dbReference type="Pfam" id="PF00675"/>
    </source>
</evidence>
<dbReference type="GO" id="GO:0046872">
    <property type="term" value="F:metal ion binding"/>
    <property type="evidence" value="ECO:0007669"/>
    <property type="project" value="InterPro"/>
</dbReference>
<dbReference type="Gene3D" id="3.30.830.10">
    <property type="entry name" value="Metalloenzyme, LuxS/M16 peptidase-like"/>
    <property type="match status" value="2"/>
</dbReference>
<protein>
    <submittedName>
        <fullName evidence="4">Zinc protease</fullName>
    </submittedName>
</protein>
<dbReference type="PANTHER" id="PTHR11851">
    <property type="entry name" value="METALLOPROTEASE"/>
    <property type="match status" value="1"/>
</dbReference>
<proteinExistence type="predicted"/>
<dbReference type="Pfam" id="PF00675">
    <property type="entry name" value="Peptidase_M16"/>
    <property type="match status" value="1"/>
</dbReference>
<evidence type="ECO:0000313" key="4">
    <source>
        <dbReference type="EMBL" id="PRY93564.1"/>
    </source>
</evidence>
<evidence type="ECO:0000313" key="5">
    <source>
        <dbReference type="Proteomes" id="UP000238801"/>
    </source>
</evidence>
<keyword evidence="5" id="KW-1185">Reference proteome</keyword>
<dbReference type="PANTHER" id="PTHR11851:SF224">
    <property type="entry name" value="PROCESSING PROTEASE"/>
    <property type="match status" value="1"/>
</dbReference>
<dbReference type="InterPro" id="IPR011765">
    <property type="entry name" value="Pept_M16_N"/>
</dbReference>
<keyword evidence="4" id="KW-0645">Protease</keyword>
<dbReference type="InterPro" id="IPR050361">
    <property type="entry name" value="MPP/UQCRC_Complex"/>
</dbReference>
<feature type="signal peptide" evidence="1">
    <location>
        <begin position="1"/>
        <end position="18"/>
    </location>
</feature>
<feature type="chain" id="PRO_5015563023" evidence="1">
    <location>
        <begin position="19"/>
        <end position="437"/>
    </location>
</feature>
<dbReference type="SUPFAM" id="SSF63411">
    <property type="entry name" value="LuxS/MPP-like metallohydrolase"/>
    <property type="match status" value="2"/>
</dbReference>
<evidence type="ECO:0000259" key="3">
    <source>
        <dbReference type="Pfam" id="PF05193"/>
    </source>
</evidence>
<dbReference type="Proteomes" id="UP000238801">
    <property type="component" value="Unassembled WGS sequence"/>
</dbReference>
<keyword evidence="4" id="KW-0378">Hydrolase</keyword>
<reference evidence="4 5" key="1">
    <citation type="submission" date="2018-03" db="EMBL/GenBank/DDBJ databases">
        <title>Genomic Encyclopedia of Archaeal and Bacterial Type Strains, Phase II (KMG-II): from individual species to whole genera.</title>
        <authorList>
            <person name="Goeker M."/>
        </authorList>
    </citation>
    <scope>NUCLEOTIDE SEQUENCE [LARGE SCALE GENOMIC DNA]</scope>
    <source>
        <strain evidence="4 5">DSM 29318</strain>
    </source>
</reference>
<dbReference type="InterPro" id="IPR011249">
    <property type="entry name" value="Metalloenz_LuxS/M16"/>
</dbReference>
<feature type="domain" description="Peptidase M16 C-terminal" evidence="3">
    <location>
        <begin position="186"/>
        <end position="360"/>
    </location>
</feature>
<dbReference type="Pfam" id="PF05193">
    <property type="entry name" value="Peptidase_M16_C"/>
    <property type="match status" value="1"/>
</dbReference>
<dbReference type="GO" id="GO:0008233">
    <property type="term" value="F:peptidase activity"/>
    <property type="evidence" value="ECO:0007669"/>
    <property type="project" value="UniProtKB-KW"/>
</dbReference>
<dbReference type="EMBL" id="PVTT01000002">
    <property type="protein sequence ID" value="PRY93564.1"/>
    <property type="molecule type" value="Genomic_DNA"/>
</dbReference>
<organism evidence="4 5">
    <name type="scientific">Hasllibacter halocynthiae</name>
    <dbReference type="NCBI Taxonomy" id="595589"/>
    <lineage>
        <taxon>Bacteria</taxon>
        <taxon>Pseudomonadati</taxon>
        <taxon>Pseudomonadota</taxon>
        <taxon>Alphaproteobacteria</taxon>
        <taxon>Rhodobacterales</taxon>
        <taxon>Roseobacteraceae</taxon>
        <taxon>Hasllibacter</taxon>
    </lineage>
</organism>
<dbReference type="AlphaFoldDB" id="A0A2T0X3X4"/>
<feature type="domain" description="Peptidase M16 N-terminal" evidence="2">
    <location>
        <begin position="37"/>
        <end position="174"/>
    </location>
</feature>
<dbReference type="RefSeq" id="WP_106161147.1">
    <property type="nucleotide sequence ID" value="NZ_PVTT01000002.1"/>
</dbReference>
<name>A0A2T0X3X4_9RHOB</name>
<comment type="caution">
    <text evidence="4">The sequence shown here is derived from an EMBL/GenBank/DDBJ whole genome shotgun (WGS) entry which is preliminary data.</text>
</comment>
<evidence type="ECO:0000256" key="1">
    <source>
        <dbReference type="SAM" id="SignalP"/>
    </source>
</evidence>
<dbReference type="InterPro" id="IPR007863">
    <property type="entry name" value="Peptidase_M16_C"/>
</dbReference>